<dbReference type="Gene3D" id="2.60.40.1080">
    <property type="match status" value="2"/>
</dbReference>
<feature type="signal peptide" evidence="3">
    <location>
        <begin position="1"/>
        <end position="29"/>
    </location>
</feature>
<feature type="chain" id="PRO_5046660022" evidence="3">
    <location>
        <begin position="30"/>
        <end position="2036"/>
    </location>
</feature>
<dbReference type="EMBL" id="JAGGKI010000017">
    <property type="protein sequence ID" value="MBP1895796.1"/>
    <property type="molecule type" value="Genomic_DNA"/>
</dbReference>
<evidence type="ECO:0000259" key="4">
    <source>
        <dbReference type="PROSITE" id="PS51272"/>
    </source>
</evidence>
<dbReference type="Pfam" id="PF09992">
    <property type="entry name" value="NAGPA"/>
    <property type="match status" value="1"/>
</dbReference>
<dbReference type="PROSITE" id="PS51272">
    <property type="entry name" value="SLH"/>
    <property type="match status" value="3"/>
</dbReference>
<dbReference type="Proteomes" id="UP000706926">
    <property type="component" value="Unassembled WGS sequence"/>
</dbReference>
<dbReference type="CDD" id="cd08547">
    <property type="entry name" value="Type_II_cohesin"/>
    <property type="match status" value="1"/>
</dbReference>
<dbReference type="Gene3D" id="2.60.40.380">
    <property type="entry name" value="Purple acid phosphatase-like, N-terminal"/>
    <property type="match status" value="1"/>
</dbReference>
<feature type="domain" description="SLH" evidence="4">
    <location>
        <begin position="1979"/>
        <end position="2036"/>
    </location>
</feature>
<protein>
    <submittedName>
        <fullName evidence="5">Exopolysaccharide biosynthesis protein</fullName>
    </submittedName>
</protein>
<dbReference type="InterPro" id="IPR018711">
    <property type="entry name" value="NAGPA"/>
</dbReference>
<dbReference type="InterPro" id="IPR003343">
    <property type="entry name" value="Big_2"/>
</dbReference>
<keyword evidence="1 3" id="KW-0732">Signal</keyword>
<sequence>MFRRKKRISSLLSGVMFLSLLFPAGALQASEPAAAAAPSGLIDMRQMEIGPGATYTWMNMHKGSGEQKVHMVEFDPVQGQLELQPGLTDGKVYGMQGVSKMAADADKEGNRVIAAVNGDFYDMSTGIPLGLFMGDGELLTDPPNGRNAFGIRQDGTTLYGSPKLTKTVRIGGTDTGITSINRLRGTDALVLYTEKFNKTTMTNSLGDEVVLDIVSGRAASGETLVMKVASVHKDRGNSPIGPNQAVLSASGQQRAKLANLQPGDEVTARFELEDAWKDVTMAIGGTVMLVKDGIVQQHADPAIHPRTVVGTKADGSVVLFEVDGRQPGFSEGVNYIQLGEMLQELGVVNALNLDGGGSATFVARLPGETGRKVLNSPSDGGERKTANGILLVNKAPEGQAEKLVVSPNLARVLTGSSAVFTAAAVDANLHPAAMPGTPVWQADSAFGSFDANGRFTAGSQPGETEIAVQSGSLRGSAKLEVVDQITELSFRDEVMTFPSGSTNTLTVTALRNGQVIQADNSRFEWRVEGDIGTIDGTGTFTAADKQNVSGKIYVKYGSVETSIDVNVGLPPVMLEDFENGLGRYKESAGAQFKSTRVSVETDDTYVRSGSGALKLEYDFTGMTGTSGAYLQTNSAADNIEIPGYPEKISMWVYGDGKGHWLRAQLRDAKGNIPLNFTDESDGVNFVGWKYLEADVPKGRTLPLVMDMPVRYMETKADKKDAGAIYVDEIRALYGPANDDIEPPVLKGFSPAAGEEITKNTPTITVYAEDAGYDPSKHPGTTLIDPDRIRFYVDGVLVQHTLYPPEGRIHYTPSVPLADGIHQAKVTVRDLSGNQTTKEWHFTINTGADAAKIVYDTPDTVYLGNSYTLDIGGVNTSRIRSGHIEFQFDPMKLENVRLIRGDKLDSSQVWADIDQAKGTVKVTWKDIHTASLSDDDVIGRIGYDVKKDAEGSSVISLKSGALTLTDTGDTEFTFFGLPITSKIAAHLALNWNEEGAVEGYETVFHVTDAQGAAVQDVQITADGALIGTTDTAGELRTNALTSQIKTYTVQAVKDNQYSPAVAFKVSPLSGTETPTNISVGMGADPASSRMFNWHTHPAIEHTVVELVKQSEFTGFDAPNVQTVSGTNELYHTLDLGTVRVHKAEAGGLEPGTAYVYRVGDGQGHYSEQGSFETASLTEESTKFLYFADSQASTAKEFELWGQTIDKAAGEHPDAEFMVHAGDMVDKGFLEAQWNDWFREAQPHFLNTTLVSAIGNHEVMGSKENGDFLAHFNQPGNGLDSLKGTNFSFDYKNIHFIMLNSEYELEEQKKWLEQDLAANNKEWTIAIFHRGPYGSIYDSAEVRNQWAPVLEKYEVDLVLNGHDHIYVRSYPMKNLAIAPDGSGTTYVVAGSTGPKFYSHTERGWHRVVDEEKTQMYASVEVKGDELRFVTKTLGGRLVDEFTLTKSGTPKPKPESIVVSPKQLKLAVGDSRQLAAEVKPDGAEASVTWSVYSAEPQQAVSVSADGTVTAIELGEAIVRATSTVSPEVFADVRIMVGKETDVSLESIRFKGKPVLRVGDTDQTVTEAVYSDGSRIPVIEGVTYESSKPEVASIDERGTVRALAEGSTVISATYGGFKSEYGLKVIRTGGNPNPNPDPSPPVDPPGKPPVFPPVKPPVIPPKPPVTPPPGRITVTAEELADKLVNGQAVLTVNGEFEELILPGNAAELVKEGSIRVVANHMTITIPGEVLAQLRRLEQGNEPDKGSIKLSSEKLKESAANQRIADAARREGAQLRQIGALYELGLEWVSANGTADSLKEFDKAIILELPLPPGTGGSRVSIYYVSDSGALEYIPGILKDGRMSAPIKHFSAYGLLQYEKMFADVPSTFWAEEAIGDLAAKQLIKGVSAERFAPAQKVTRAEFAAMLVRLLGIQAEGPVPYSDVTPGKWYADAVAAAADAGIVYGTSGDRFAPEAPIKRQEMAAMLVRAYAYAVKQPNAADVTRSGFADIAGSPDWVQEAVNTAYALGFIKGHTPSRFAPEGLATRAESAQVMFNLLNKLQ</sequence>
<dbReference type="Pfam" id="PF00395">
    <property type="entry name" value="SLH"/>
    <property type="match status" value="3"/>
</dbReference>
<evidence type="ECO:0000256" key="3">
    <source>
        <dbReference type="SAM" id="SignalP"/>
    </source>
</evidence>
<dbReference type="InterPro" id="IPR001119">
    <property type="entry name" value="SLH_dom"/>
</dbReference>
<dbReference type="InterPro" id="IPR008963">
    <property type="entry name" value="Purple_acid_Pase-like_N"/>
</dbReference>
<dbReference type="Pfam" id="PF00963">
    <property type="entry name" value="Cohesin"/>
    <property type="match status" value="1"/>
</dbReference>
<keyword evidence="6" id="KW-1185">Reference proteome</keyword>
<dbReference type="GeneID" id="95406792"/>
<evidence type="ECO:0000256" key="1">
    <source>
        <dbReference type="ARBA" id="ARBA00022729"/>
    </source>
</evidence>
<dbReference type="InterPro" id="IPR004843">
    <property type="entry name" value="Calcineurin-like_PHP"/>
</dbReference>
<dbReference type="Pfam" id="PF00149">
    <property type="entry name" value="Metallophos"/>
    <property type="match status" value="1"/>
</dbReference>
<evidence type="ECO:0000256" key="2">
    <source>
        <dbReference type="SAM" id="MobiDB-lite"/>
    </source>
</evidence>
<dbReference type="Pfam" id="PF16656">
    <property type="entry name" value="Pur_ac_phosph_N"/>
    <property type="match status" value="1"/>
</dbReference>
<dbReference type="InterPro" id="IPR039331">
    <property type="entry name" value="PAPs-like"/>
</dbReference>
<dbReference type="Gene3D" id="3.60.21.10">
    <property type="match status" value="1"/>
</dbReference>
<name>A0ABS4FHR1_9BACL</name>
<dbReference type="InterPro" id="IPR015914">
    <property type="entry name" value="PAPs_N"/>
</dbReference>
<dbReference type="InterPro" id="IPR013783">
    <property type="entry name" value="Ig-like_fold"/>
</dbReference>
<dbReference type="SMART" id="SM00635">
    <property type="entry name" value="BID_2"/>
    <property type="match status" value="3"/>
</dbReference>
<comment type="caution">
    <text evidence="5">The sequence shown here is derived from an EMBL/GenBank/DDBJ whole genome shotgun (WGS) entry which is preliminary data.</text>
</comment>
<dbReference type="Pfam" id="PF02368">
    <property type="entry name" value="Big_2"/>
    <property type="match status" value="2"/>
</dbReference>
<dbReference type="RefSeq" id="WP_210095462.1">
    <property type="nucleotide sequence ID" value="NZ_DMBX01000052.1"/>
</dbReference>
<proteinExistence type="predicted"/>
<dbReference type="SUPFAM" id="SSF56300">
    <property type="entry name" value="Metallo-dependent phosphatases"/>
    <property type="match status" value="1"/>
</dbReference>
<dbReference type="InterPro" id="IPR008964">
    <property type="entry name" value="Invasin/intimin_cell_adhesion"/>
</dbReference>
<dbReference type="InterPro" id="IPR029052">
    <property type="entry name" value="Metallo-depent_PP-like"/>
</dbReference>
<evidence type="ECO:0000313" key="5">
    <source>
        <dbReference type="EMBL" id="MBP1895796.1"/>
    </source>
</evidence>
<reference evidence="5 6" key="1">
    <citation type="submission" date="2021-03" db="EMBL/GenBank/DDBJ databases">
        <title>Genomic Encyclopedia of Type Strains, Phase IV (KMG-IV): sequencing the most valuable type-strain genomes for metagenomic binning, comparative biology and taxonomic classification.</title>
        <authorList>
            <person name="Goeker M."/>
        </authorList>
    </citation>
    <scope>NUCLEOTIDE SEQUENCE [LARGE SCALE GENOMIC DNA]</scope>
    <source>
        <strain evidence="5 6">DSM 15596</strain>
    </source>
</reference>
<accession>A0ABS4FHR1</accession>
<dbReference type="SUPFAM" id="SSF49373">
    <property type="entry name" value="Invasin/intimin cell-adhesion fragments"/>
    <property type="match status" value="2"/>
</dbReference>
<feature type="compositionally biased region" description="Pro residues" evidence="2">
    <location>
        <begin position="1629"/>
        <end position="1662"/>
    </location>
</feature>
<dbReference type="SUPFAM" id="SSF49384">
    <property type="entry name" value="Carbohydrate-binding domain"/>
    <property type="match status" value="1"/>
</dbReference>
<feature type="region of interest" description="Disordered" evidence="2">
    <location>
        <begin position="1623"/>
        <end position="1662"/>
    </location>
</feature>
<dbReference type="PANTHER" id="PTHR22953">
    <property type="entry name" value="ACID PHOSPHATASE RELATED"/>
    <property type="match status" value="1"/>
</dbReference>
<dbReference type="InterPro" id="IPR008965">
    <property type="entry name" value="CBM2/CBM3_carb-bd_dom_sf"/>
</dbReference>
<dbReference type="PANTHER" id="PTHR22953:SF153">
    <property type="entry name" value="PURPLE ACID PHOSPHATASE"/>
    <property type="match status" value="1"/>
</dbReference>
<dbReference type="InterPro" id="IPR002102">
    <property type="entry name" value="Cohesin_dom"/>
</dbReference>
<organism evidence="5 6">
    <name type="scientific">Paenibacillus lactis</name>
    <dbReference type="NCBI Taxonomy" id="228574"/>
    <lineage>
        <taxon>Bacteria</taxon>
        <taxon>Bacillati</taxon>
        <taxon>Bacillota</taxon>
        <taxon>Bacilli</taxon>
        <taxon>Bacillales</taxon>
        <taxon>Paenibacillaceae</taxon>
        <taxon>Paenibacillus</taxon>
    </lineage>
</organism>
<gene>
    <name evidence="5" type="ORF">J2Z18_004906</name>
</gene>
<dbReference type="Gene3D" id="2.60.40.680">
    <property type="match status" value="1"/>
</dbReference>
<evidence type="ECO:0000313" key="6">
    <source>
        <dbReference type="Proteomes" id="UP000706926"/>
    </source>
</evidence>
<dbReference type="Gene3D" id="2.60.120.260">
    <property type="entry name" value="Galactose-binding domain-like"/>
    <property type="match status" value="1"/>
</dbReference>
<dbReference type="SUPFAM" id="SSF49363">
    <property type="entry name" value="Purple acid phosphatase, N-terminal domain"/>
    <property type="match status" value="1"/>
</dbReference>
<dbReference type="Gene3D" id="2.60.40.10">
    <property type="entry name" value="Immunoglobulins"/>
    <property type="match status" value="1"/>
</dbReference>
<feature type="domain" description="SLH" evidence="4">
    <location>
        <begin position="1912"/>
        <end position="1975"/>
    </location>
</feature>
<feature type="domain" description="SLH" evidence="4">
    <location>
        <begin position="1853"/>
        <end position="1911"/>
    </location>
</feature>